<comment type="caution">
    <text evidence="1">The sequence shown here is derived from an EMBL/GenBank/DDBJ whole genome shotgun (WGS) entry which is preliminary data.</text>
</comment>
<sequence>MCMYDEPNIAQQRLDNACDLRIEFSIPELSLFKPANVLLPRQDVLHYADLLGKDVADTGIRTKLTAELRFTEQEGQLDYFSFSKTATRKAIDWLKEQIALLERDTILDAPESRAAIFGIGAGARLLRLAVLSLSDGNRYLFPLSDIASLSGRHNVVFLALISHYRRFGLSAQLSGLVDEIRNPPQPTEDLL</sequence>
<protein>
    <submittedName>
        <fullName evidence="1">Uncharacterized protein</fullName>
    </submittedName>
</protein>
<keyword evidence="2" id="KW-1185">Reference proteome</keyword>
<dbReference type="EMBL" id="LXSQ01000014">
    <property type="protein sequence ID" value="OAM43396.1"/>
    <property type="molecule type" value="Genomic_DNA"/>
</dbReference>
<dbReference type="RefSeq" id="WP_064089641.1">
    <property type="nucleotide sequence ID" value="NZ_LXSQ01000014.1"/>
</dbReference>
<proteinExistence type="predicted"/>
<reference evidence="2" key="1">
    <citation type="submission" date="2016-05" db="EMBL/GenBank/DDBJ databases">
        <title>Draft genome of Corynebacterium afermentans subsp. afermentans LCDC 88199T.</title>
        <authorList>
            <person name="Bernier A.-M."/>
            <person name="Bernard K."/>
        </authorList>
    </citation>
    <scope>NUCLEOTIDE SEQUENCE [LARGE SCALE GENOMIC DNA]</scope>
    <source>
        <strain evidence="2">NML130454</strain>
    </source>
</reference>
<dbReference type="AlphaFoldDB" id="A0A1B6VZ04"/>
<evidence type="ECO:0000313" key="2">
    <source>
        <dbReference type="Proteomes" id="UP000077726"/>
    </source>
</evidence>
<dbReference type="STRING" id="1795832.A7Q00_05700"/>
<evidence type="ECO:0000313" key="1">
    <source>
        <dbReference type="EMBL" id="OAM43396.1"/>
    </source>
</evidence>
<accession>A0A1B6VZ04</accession>
<gene>
    <name evidence="1" type="ORF">A7Q00_05700</name>
</gene>
<name>A0A1B6VZ04_9NEIS</name>
<organism evidence="1 2">
    <name type="scientific">Eikenella halliae</name>
    <dbReference type="NCBI Taxonomy" id="1795832"/>
    <lineage>
        <taxon>Bacteria</taxon>
        <taxon>Pseudomonadati</taxon>
        <taxon>Pseudomonadota</taxon>
        <taxon>Betaproteobacteria</taxon>
        <taxon>Neisseriales</taxon>
        <taxon>Neisseriaceae</taxon>
        <taxon>Eikenella</taxon>
    </lineage>
</organism>
<dbReference type="Proteomes" id="UP000077726">
    <property type="component" value="Unassembled WGS sequence"/>
</dbReference>